<protein>
    <submittedName>
        <fullName evidence="5">FTSH protein</fullName>
    </submittedName>
</protein>
<dbReference type="Gene3D" id="3.30.720.210">
    <property type="match status" value="1"/>
</dbReference>
<evidence type="ECO:0000313" key="5">
    <source>
        <dbReference type="EMBL" id="CAE7937782.1"/>
    </source>
</evidence>
<evidence type="ECO:0000259" key="4">
    <source>
        <dbReference type="Pfam" id="PF06480"/>
    </source>
</evidence>
<dbReference type="GO" id="GO:0006508">
    <property type="term" value="P:proteolysis"/>
    <property type="evidence" value="ECO:0007669"/>
    <property type="project" value="UniProtKB-KW"/>
</dbReference>
<comment type="caution">
    <text evidence="5">The sequence shown here is derived from an EMBL/GenBank/DDBJ whole genome shotgun (WGS) entry which is preliminary data.</text>
</comment>
<keyword evidence="3" id="KW-1133">Transmembrane helix</keyword>
<evidence type="ECO:0000313" key="6">
    <source>
        <dbReference type="Proteomes" id="UP000601435"/>
    </source>
</evidence>
<feature type="non-terminal residue" evidence="5">
    <location>
        <position position="164"/>
    </location>
</feature>
<dbReference type="Proteomes" id="UP000601435">
    <property type="component" value="Unassembled WGS sequence"/>
</dbReference>
<name>A0A813C1M6_9DINO</name>
<dbReference type="GO" id="GO:0004222">
    <property type="term" value="F:metalloendopeptidase activity"/>
    <property type="evidence" value="ECO:0007669"/>
    <property type="project" value="InterPro"/>
</dbReference>
<dbReference type="GO" id="GO:0004176">
    <property type="term" value="F:ATP-dependent peptidase activity"/>
    <property type="evidence" value="ECO:0007669"/>
    <property type="project" value="InterPro"/>
</dbReference>
<dbReference type="InterPro" id="IPR011546">
    <property type="entry name" value="Pept_M41_FtsH_extracell"/>
</dbReference>
<keyword evidence="2" id="KW-0378">Hydrolase</keyword>
<organism evidence="5 6">
    <name type="scientific">Symbiodinium necroappetens</name>
    <dbReference type="NCBI Taxonomy" id="1628268"/>
    <lineage>
        <taxon>Eukaryota</taxon>
        <taxon>Sar</taxon>
        <taxon>Alveolata</taxon>
        <taxon>Dinophyceae</taxon>
        <taxon>Suessiales</taxon>
        <taxon>Symbiodiniaceae</taxon>
        <taxon>Symbiodinium</taxon>
    </lineage>
</organism>
<dbReference type="GO" id="GO:0016020">
    <property type="term" value="C:membrane"/>
    <property type="evidence" value="ECO:0007669"/>
    <property type="project" value="InterPro"/>
</dbReference>
<sequence>MTRSDSAASAFAEVAGAEVASRSSTDGQLRWAASAAASLLLTYTVTLQPANAADVVNYSDFLESVKKGDVEMVRVQNDMLSAQYTTKDGARRDVNLIPNAQIEDELFNTLADKKVDVVMQNSNAGGSPFDFLARFAGPIAWLIAGLLLLFGGLPFGPAGPGGPG</sequence>
<evidence type="ECO:0000256" key="3">
    <source>
        <dbReference type="SAM" id="Phobius"/>
    </source>
</evidence>
<feature type="domain" description="Peptidase M41 FtsH extracellular" evidence="4">
    <location>
        <begin position="30"/>
        <end position="118"/>
    </location>
</feature>
<evidence type="ECO:0000256" key="2">
    <source>
        <dbReference type="ARBA" id="ARBA00022801"/>
    </source>
</evidence>
<keyword evidence="3" id="KW-0472">Membrane</keyword>
<dbReference type="GO" id="GO:0005524">
    <property type="term" value="F:ATP binding"/>
    <property type="evidence" value="ECO:0007669"/>
    <property type="project" value="InterPro"/>
</dbReference>
<keyword evidence="3" id="KW-0812">Transmembrane</keyword>
<feature type="transmembrane region" description="Helical" evidence="3">
    <location>
        <begin position="131"/>
        <end position="153"/>
    </location>
</feature>
<reference evidence="5" key="1">
    <citation type="submission" date="2021-02" db="EMBL/GenBank/DDBJ databases">
        <authorList>
            <person name="Dougan E. K."/>
            <person name="Rhodes N."/>
            <person name="Thang M."/>
            <person name="Chan C."/>
        </authorList>
    </citation>
    <scope>NUCLEOTIDE SEQUENCE</scope>
</reference>
<dbReference type="EMBL" id="CAJNJA010084790">
    <property type="protein sequence ID" value="CAE7937782.1"/>
    <property type="molecule type" value="Genomic_DNA"/>
</dbReference>
<keyword evidence="6" id="KW-1185">Reference proteome</keyword>
<dbReference type="AlphaFoldDB" id="A0A813C1M6"/>
<evidence type="ECO:0000256" key="1">
    <source>
        <dbReference type="ARBA" id="ARBA00022670"/>
    </source>
</evidence>
<accession>A0A813C1M6</accession>
<gene>
    <name evidence="5" type="primary">FTSH</name>
    <name evidence="5" type="ORF">SNEC2469_LOCUS32897</name>
</gene>
<dbReference type="Pfam" id="PF06480">
    <property type="entry name" value="FtsH_ext"/>
    <property type="match status" value="1"/>
</dbReference>
<dbReference type="GO" id="GO:0008270">
    <property type="term" value="F:zinc ion binding"/>
    <property type="evidence" value="ECO:0007669"/>
    <property type="project" value="InterPro"/>
</dbReference>
<proteinExistence type="predicted"/>
<keyword evidence="1" id="KW-0645">Protease</keyword>